<dbReference type="AlphaFoldDB" id="A0A068U2Y3"/>
<dbReference type="Proteomes" id="UP000295252">
    <property type="component" value="Chromosome VIII"/>
</dbReference>
<dbReference type="Gramene" id="CDP02915">
    <property type="protein sequence ID" value="CDP02915"/>
    <property type="gene ID" value="GSCOC_T00041335001"/>
</dbReference>
<dbReference type="SMART" id="SM00184">
    <property type="entry name" value="RING"/>
    <property type="match status" value="1"/>
</dbReference>
<dbReference type="SUPFAM" id="SSF57850">
    <property type="entry name" value="RING/U-box"/>
    <property type="match status" value="1"/>
</dbReference>
<evidence type="ECO:0000256" key="6">
    <source>
        <dbReference type="ARBA" id="ARBA00022989"/>
    </source>
</evidence>
<dbReference type="PROSITE" id="PS50089">
    <property type="entry name" value="ZF_RING_2"/>
    <property type="match status" value="1"/>
</dbReference>
<evidence type="ECO:0000256" key="3">
    <source>
        <dbReference type="ARBA" id="ARBA00022723"/>
    </source>
</evidence>
<dbReference type="InParanoid" id="A0A068U2Y3"/>
<dbReference type="PANTHER" id="PTHR46539">
    <property type="entry name" value="E3 UBIQUITIN-PROTEIN LIGASE ATL42"/>
    <property type="match status" value="1"/>
</dbReference>
<dbReference type="InterPro" id="IPR001841">
    <property type="entry name" value="Znf_RING"/>
</dbReference>
<evidence type="ECO:0000256" key="2">
    <source>
        <dbReference type="ARBA" id="ARBA00022692"/>
    </source>
</evidence>
<keyword evidence="2 11" id="KW-0812">Transmembrane</keyword>
<evidence type="ECO:0000256" key="1">
    <source>
        <dbReference type="ARBA" id="ARBA00004370"/>
    </source>
</evidence>
<evidence type="ECO:0000256" key="11">
    <source>
        <dbReference type="SAM" id="Phobius"/>
    </source>
</evidence>
<dbReference type="EMBL" id="HG739093">
    <property type="protein sequence ID" value="CDP02915.1"/>
    <property type="molecule type" value="Genomic_DNA"/>
</dbReference>
<keyword evidence="6 11" id="KW-1133">Transmembrane helix</keyword>
<dbReference type="PhylomeDB" id="A0A068U2Y3"/>
<keyword evidence="4 9" id="KW-0863">Zinc-finger</keyword>
<evidence type="ECO:0000256" key="5">
    <source>
        <dbReference type="ARBA" id="ARBA00022833"/>
    </source>
</evidence>
<evidence type="ECO:0000256" key="4">
    <source>
        <dbReference type="ARBA" id="ARBA00022771"/>
    </source>
</evidence>
<dbReference type="OrthoDB" id="8062037at2759"/>
<sequence length="203" mass="23612">MPIIQEISGNYHRHPREHGHNDPQSPAAPPRQLHQSPKRKIDSAPRKLLFLFLKWIIMTFILSLLLIFVGFAALVLLHILLTTAVVHRHRHRRRRQTRRSFSRSSSLYSMQEQDLYDLLPHLNYSASEQTTMDCAICLESFKEGELSRKLPDCNHLFHLNCVDNWLTKKPNCPVCRTRVQLHSGASRSRDSDDDGKFWWPVGA</sequence>
<dbReference type="GO" id="GO:0008270">
    <property type="term" value="F:zinc ion binding"/>
    <property type="evidence" value="ECO:0007669"/>
    <property type="project" value="UniProtKB-KW"/>
</dbReference>
<evidence type="ECO:0000259" key="12">
    <source>
        <dbReference type="PROSITE" id="PS50089"/>
    </source>
</evidence>
<dbReference type="OMA" id="VGCGHLF"/>
<evidence type="ECO:0000256" key="7">
    <source>
        <dbReference type="ARBA" id="ARBA00023136"/>
    </source>
</evidence>
<dbReference type="PANTHER" id="PTHR46539:SF9">
    <property type="entry name" value="RING-H2 FINGER PROTEIN ATL56"/>
    <property type="match status" value="1"/>
</dbReference>
<comment type="subcellular location">
    <subcellularLocation>
        <location evidence="1">Membrane</location>
    </subcellularLocation>
</comment>
<feature type="region of interest" description="Disordered" evidence="10">
    <location>
        <begin position="10"/>
        <end position="40"/>
    </location>
</feature>
<dbReference type="STRING" id="49390.A0A068U2Y3"/>
<reference evidence="14" key="1">
    <citation type="journal article" date="2014" name="Science">
        <title>The coffee genome provides insight into the convergent evolution of caffeine biosynthesis.</title>
        <authorList>
            <person name="Denoeud F."/>
            <person name="Carretero-Paulet L."/>
            <person name="Dereeper A."/>
            <person name="Droc G."/>
            <person name="Guyot R."/>
            <person name="Pietrella M."/>
            <person name="Zheng C."/>
            <person name="Alberti A."/>
            <person name="Anthony F."/>
            <person name="Aprea G."/>
            <person name="Aury J.M."/>
            <person name="Bento P."/>
            <person name="Bernard M."/>
            <person name="Bocs S."/>
            <person name="Campa C."/>
            <person name="Cenci A."/>
            <person name="Combes M.C."/>
            <person name="Crouzillat D."/>
            <person name="Da Silva C."/>
            <person name="Daddiego L."/>
            <person name="De Bellis F."/>
            <person name="Dussert S."/>
            <person name="Garsmeur O."/>
            <person name="Gayraud T."/>
            <person name="Guignon V."/>
            <person name="Jahn K."/>
            <person name="Jamilloux V."/>
            <person name="Joet T."/>
            <person name="Labadie K."/>
            <person name="Lan T."/>
            <person name="Leclercq J."/>
            <person name="Lepelley M."/>
            <person name="Leroy T."/>
            <person name="Li L.T."/>
            <person name="Librado P."/>
            <person name="Lopez L."/>
            <person name="Munoz A."/>
            <person name="Noel B."/>
            <person name="Pallavicini A."/>
            <person name="Perrotta G."/>
            <person name="Poncet V."/>
            <person name="Pot D."/>
            <person name="Priyono X."/>
            <person name="Rigoreau M."/>
            <person name="Rouard M."/>
            <person name="Rozas J."/>
            <person name="Tranchant-Dubreuil C."/>
            <person name="VanBuren R."/>
            <person name="Zhang Q."/>
            <person name="Andrade A.C."/>
            <person name="Argout X."/>
            <person name="Bertrand B."/>
            <person name="de Kochko A."/>
            <person name="Graziosi G."/>
            <person name="Henry R.J."/>
            <person name="Jayarama X."/>
            <person name="Ming R."/>
            <person name="Nagai C."/>
            <person name="Rounsley S."/>
            <person name="Sankoff D."/>
            <person name="Giuliano G."/>
            <person name="Albert V.A."/>
            <person name="Wincker P."/>
            <person name="Lashermes P."/>
        </authorList>
    </citation>
    <scope>NUCLEOTIDE SEQUENCE [LARGE SCALE GENOMIC DNA]</scope>
    <source>
        <strain evidence="14">cv. DH200-94</strain>
    </source>
</reference>
<dbReference type="Gene3D" id="3.30.40.10">
    <property type="entry name" value="Zinc/RING finger domain, C3HC4 (zinc finger)"/>
    <property type="match status" value="1"/>
</dbReference>
<keyword evidence="7 11" id="KW-0472">Membrane</keyword>
<keyword evidence="5" id="KW-0862">Zinc</keyword>
<evidence type="ECO:0000256" key="9">
    <source>
        <dbReference type="PROSITE-ProRule" id="PRU00175"/>
    </source>
</evidence>
<proteinExistence type="inferred from homology"/>
<feature type="domain" description="RING-type" evidence="12">
    <location>
        <begin position="134"/>
        <end position="176"/>
    </location>
</feature>
<keyword evidence="14" id="KW-1185">Reference proteome</keyword>
<keyword evidence="3" id="KW-0479">Metal-binding</keyword>
<feature type="transmembrane region" description="Helical" evidence="11">
    <location>
        <begin position="55"/>
        <end position="86"/>
    </location>
</feature>
<protein>
    <recommendedName>
        <fullName evidence="12">RING-type domain-containing protein</fullName>
    </recommendedName>
</protein>
<name>A0A068U2Y3_COFCA</name>
<dbReference type="GO" id="GO:0016020">
    <property type="term" value="C:membrane"/>
    <property type="evidence" value="ECO:0007669"/>
    <property type="project" value="UniProtKB-SubCell"/>
</dbReference>
<dbReference type="InterPro" id="IPR013083">
    <property type="entry name" value="Znf_RING/FYVE/PHD"/>
</dbReference>
<evidence type="ECO:0000313" key="14">
    <source>
        <dbReference type="Proteomes" id="UP000295252"/>
    </source>
</evidence>
<accession>A0A068U2Y3</accession>
<gene>
    <name evidence="13" type="ORF">GSCOC_T00041335001</name>
</gene>
<dbReference type="FunCoup" id="A0A068U2Y3">
    <property type="interactions" value="13"/>
</dbReference>
<organism evidence="13 14">
    <name type="scientific">Coffea canephora</name>
    <name type="common">Robusta coffee</name>
    <dbReference type="NCBI Taxonomy" id="49390"/>
    <lineage>
        <taxon>Eukaryota</taxon>
        <taxon>Viridiplantae</taxon>
        <taxon>Streptophyta</taxon>
        <taxon>Embryophyta</taxon>
        <taxon>Tracheophyta</taxon>
        <taxon>Spermatophyta</taxon>
        <taxon>Magnoliopsida</taxon>
        <taxon>eudicotyledons</taxon>
        <taxon>Gunneridae</taxon>
        <taxon>Pentapetalae</taxon>
        <taxon>asterids</taxon>
        <taxon>lamiids</taxon>
        <taxon>Gentianales</taxon>
        <taxon>Rubiaceae</taxon>
        <taxon>Ixoroideae</taxon>
        <taxon>Gardenieae complex</taxon>
        <taxon>Bertiereae - Coffeeae clade</taxon>
        <taxon>Coffeeae</taxon>
        <taxon>Coffea</taxon>
    </lineage>
</organism>
<dbReference type="Pfam" id="PF13639">
    <property type="entry name" value="zf-RING_2"/>
    <property type="match status" value="1"/>
</dbReference>
<evidence type="ECO:0000313" key="13">
    <source>
        <dbReference type="EMBL" id="CDP02915.1"/>
    </source>
</evidence>
<evidence type="ECO:0000256" key="10">
    <source>
        <dbReference type="SAM" id="MobiDB-lite"/>
    </source>
</evidence>
<evidence type="ECO:0000256" key="8">
    <source>
        <dbReference type="ARBA" id="ARBA00024209"/>
    </source>
</evidence>
<dbReference type="CDD" id="cd16454">
    <property type="entry name" value="RING-H2_PA-TM-RING"/>
    <property type="match status" value="1"/>
</dbReference>
<comment type="similarity">
    <text evidence="8">Belongs to the RING-type zinc finger family. ATL subfamily.</text>
</comment>